<dbReference type="AlphaFoldDB" id="A0A1V9YNI5"/>
<organism evidence="1 2">
    <name type="scientific">Achlya hypogyna</name>
    <name type="common">Oomycete</name>
    <name type="synonym">Protoachlya hypogyna</name>
    <dbReference type="NCBI Taxonomy" id="1202772"/>
    <lineage>
        <taxon>Eukaryota</taxon>
        <taxon>Sar</taxon>
        <taxon>Stramenopiles</taxon>
        <taxon>Oomycota</taxon>
        <taxon>Saprolegniomycetes</taxon>
        <taxon>Saprolegniales</taxon>
        <taxon>Achlyaceae</taxon>
        <taxon>Achlya</taxon>
    </lineage>
</organism>
<keyword evidence="2" id="KW-1185">Reference proteome</keyword>
<evidence type="ECO:0000313" key="1">
    <source>
        <dbReference type="EMBL" id="OQR87211.1"/>
    </source>
</evidence>
<comment type="caution">
    <text evidence="1">The sequence shown here is derived from an EMBL/GenBank/DDBJ whole genome shotgun (WGS) entry which is preliminary data.</text>
</comment>
<reference evidence="1 2" key="1">
    <citation type="journal article" date="2014" name="Genome Biol. Evol.">
        <title>The secreted proteins of Achlya hypogyna and Thraustotheca clavata identify the ancestral oomycete secretome and reveal gene acquisitions by horizontal gene transfer.</title>
        <authorList>
            <person name="Misner I."/>
            <person name="Blouin N."/>
            <person name="Leonard G."/>
            <person name="Richards T.A."/>
            <person name="Lane C.E."/>
        </authorList>
    </citation>
    <scope>NUCLEOTIDE SEQUENCE [LARGE SCALE GENOMIC DNA]</scope>
    <source>
        <strain evidence="1 2">ATCC 48635</strain>
    </source>
</reference>
<name>A0A1V9YNI5_ACHHY</name>
<dbReference type="EMBL" id="JNBR01001457">
    <property type="protein sequence ID" value="OQR87211.1"/>
    <property type="molecule type" value="Genomic_DNA"/>
</dbReference>
<dbReference type="OrthoDB" id="69161at2759"/>
<protein>
    <submittedName>
        <fullName evidence="1">Uncharacterized protein</fullName>
    </submittedName>
</protein>
<dbReference type="Proteomes" id="UP000243579">
    <property type="component" value="Unassembled WGS sequence"/>
</dbReference>
<gene>
    <name evidence="1" type="ORF">ACHHYP_09357</name>
</gene>
<evidence type="ECO:0000313" key="2">
    <source>
        <dbReference type="Proteomes" id="UP000243579"/>
    </source>
</evidence>
<proteinExistence type="predicted"/>
<sequence length="263" mass="29822">MESTKESANHDAVVAQQANRSVWTKGRDGARRWRQKTIFNRLNPVVEHTHNHQEFLVRKARFEELLGHLRMLQAQFTTLADKTLELGNALAMVGSNDAAIKQDGDRGLSRRLEAVQNATIVFRDNMDASAMLHLREKVQSMEALVKDNLKQREQLELDFHRACRHYHSAKQRNKILEMSLTKDEVGDTASISAHNPQMDAKRAALTVVTETLIVQFRNIEANREQTTAEELQEVQSGLRALFADLSSNATAEIQCHDATRCLL</sequence>
<accession>A0A1V9YNI5</accession>